<keyword evidence="6 8" id="KW-1133">Transmembrane helix</keyword>
<dbReference type="PANTHER" id="PTHR30269">
    <property type="entry name" value="TRANSMEMBRANE PROTEIN YFCA"/>
    <property type="match status" value="1"/>
</dbReference>
<evidence type="ECO:0000256" key="1">
    <source>
        <dbReference type="ARBA" id="ARBA00004651"/>
    </source>
</evidence>
<evidence type="ECO:0000256" key="4">
    <source>
        <dbReference type="ARBA" id="ARBA00022475"/>
    </source>
</evidence>
<evidence type="ECO:0000256" key="3">
    <source>
        <dbReference type="ARBA" id="ARBA00022448"/>
    </source>
</evidence>
<comment type="caution">
    <text evidence="9">The sequence shown here is derived from an EMBL/GenBank/DDBJ whole genome shotgun (WGS) entry which is preliminary data.</text>
</comment>
<comment type="similarity">
    <text evidence="2 8">Belongs to the 4-toluene sulfonate uptake permease (TSUP) (TC 2.A.102) family.</text>
</comment>
<accession>A0ABT1FUL0</accession>
<dbReference type="Pfam" id="PF01925">
    <property type="entry name" value="TauE"/>
    <property type="match status" value="1"/>
</dbReference>
<evidence type="ECO:0000256" key="2">
    <source>
        <dbReference type="ARBA" id="ARBA00009142"/>
    </source>
</evidence>
<dbReference type="EMBL" id="JAMZEL010000012">
    <property type="protein sequence ID" value="MCP1385357.1"/>
    <property type="molecule type" value="Genomic_DNA"/>
</dbReference>
<dbReference type="RefSeq" id="WP_253531749.1">
    <property type="nucleotide sequence ID" value="NZ_JAMZEL010000012.1"/>
</dbReference>
<evidence type="ECO:0000256" key="5">
    <source>
        <dbReference type="ARBA" id="ARBA00022692"/>
    </source>
</evidence>
<dbReference type="PANTHER" id="PTHR30269:SF0">
    <property type="entry name" value="MEMBRANE TRANSPORTER PROTEIN YFCA-RELATED"/>
    <property type="match status" value="1"/>
</dbReference>
<protein>
    <recommendedName>
        <fullName evidence="8">Probable membrane transporter protein</fullName>
    </recommendedName>
</protein>
<keyword evidence="4 8" id="KW-1003">Cell membrane</keyword>
<evidence type="ECO:0000313" key="9">
    <source>
        <dbReference type="EMBL" id="MCP1385357.1"/>
    </source>
</evidence>
<evidence type="ECO:0000256" key="7">
    <source>
        <dbReference type="ARBA" id="ARBA00023136"/>
    </source>
</evidence>
<keyword evidence="7 8" id="KW-0472">Membrane</keyword>
<sequence length="253" mass="27392">MDIFIASLAALLAGFVDSIVGGGGLVQVPALFILFPHFSVSQVIGTNRFASFMGTSVAGYQYARKVEVPWRVVLITAAGTAVMSFLGATIASHLKAEVLKPIILFLMAAIAIYSYSNKTLGHHENLPVSIVRLQWYALLIGMATGFYNGFVGPGTGSLLVFGFVSVIGYQFLRASAVAKIINVVADIASLVFFIWKGYVEFDIALPMMACNILGSYLGSRLAILRGNAFIRNIFLVVIFALILRFGYDVVRLF</sequence>
<keyword evidence="3" id="KW-0813">Transport</keyword>
<dbReference type="InterPro" id="IPR002781">
    <property type="entry name" value="TM_pro_TauE-like"/>
</dbReference>
<gene>
    <name evidence="9" type="ORF">NCI00_23160</name>
</gene>
<feature type="transmembrane region" description="Helical" evidence="8">
    <location>
        <begin position="70"/>
        <end position="91"/>
    </location>
</feature>
<name>A0ABT1FUL0_9BACT</name>
<organism evidence="9 10">
    <name type="scientific">Runella salmonicolor</name>
    <dbReference type="NCBI Taxonomy" id="2950278"/>
    <lineage>
        <taxon>Bacteria</taxon>
        <taxon>Pseudomonadati</taxon>
        <taxon>Bacteroidota</taxon>
        <taxon>Cytophagia</taxon>
        <taxon>Cytophagales</taxon>
        <taxon>Spirosomataceae</taxon>
        <taxon>Runella</taxon>
    </lineage>
</organism>
<feature type="transmembrane region" description="Helical" evidence="8">
    <location>
        <begin position="176"/>
        <end position="195"/>
    </location>
</feature>
<dbReference type="Proteomes" id="UP001204772">
    <property type="component" value="Unassembled WGS sequence"/>
</dbReference>
<feature type="transmembrane region" description="Helical" evidence="8">
    <location>
        <begin position="98"/>
        <end position="115"/>
    </location>
</feature>
<reference evidence="9 10" key="1">
    <citation type="submission" date="2022-06" db="EMBL/GenBank/DDBJ databases">
        <title>Runella sp. S5 genome sequencing.</title>
        <authorList>
            <person name="Park S."/>
        </authorList>
    </citation>
    <scope>NUCLEOTIDE SEQUENCE [LARGE SCALE GENOMIC DNA]</scope>
    <source>
        <strain evidence="9 10">S5</strain>
    </source>
</reference>
<feature type="transmembrane region" description="Helical" evidence="8">
    <location>
        <begin position="135"/>
        <end position="164"/>
    </location>
</feature>
<keyword evidence="5 8" id="KW-0812">Transmembrane</keyword>
<comment type="subcellular location">
    <subcellularLocation>
        <location evidence="1 8">Cell membrane</location>
        <topology evidence="1 8">Multi-pass membrane protein</topology>
    </subcellularLocation>
</comment>
<evidence type="ECO:0000256" key="8">
    <source>
        <dbReference type="RuleBase" id="RU363041"/>
    </source>
</evidence>
<dbReference type="InterPro" id="IPR052017">
    <property type="entry name" value="TSUP"/>
</dbReference>
<proteinExistence type="inferred from homology"/>
<evidence type="ECO:0000256" key="6">
    <source>
        <dbReference type="ARBA" id="ARBA00022989"/>
    </source>
</evidence>
<evidence type="ECO:0000313" key="10">
    <source>
        <dbReference type="Proteomes" id="UP001204772"/>
    </source>
</evidence>
<keyword evidence="10" id="KW-1185">Reference proteome</keyword>
<feature type="transmembrane region" description="Helical" evidence="8">
    <location>
        <begin position="229"/>
        <end position="247"/>
    </location>
</feature>